<evidence type="ECO:0000313" key="2">
    <source>
        <dbReference type="Proteomes" id="UP000676336"/>
    </source>
</evidence>
<accession>A0A8S2YLQ9</accession>
<sequence length="81" mass="8908">ARATEKSSSPSSSNVYYVRKSDITPTVQINPALKHVIAQTLINNNNNTDENNQVNKFYGSTISIFGIEFAVVSNENNTSDK</sequence>
<name>A0A8S2YLQ9_9BILA</name>
<dbReference type="Proteomes" id="UP000676336">
    <property type="component" value="Unassembled WGS sequence"/>
</dbReference>
<proteinExistence type="predicted"/>
<feature type="non-terminal residue" evidence="1">
    <location>
        <position position="81"/>
    </location>
</feature>
<dbReference type="AlphaFoldDB" id="A0A8S2YLQ9"/>
<comment type="caution">
    <text evidence="1">The sequence shown here is derived from an EMBL/GenBank/DDBJ whole genome shotgun (WGS) entry which is preliminary data.</text>
</comment>
<gene>
    <name evidence="1" type="ORF">SMN809_LOCUS37545</name>
</gene>
<feature type="non-terminal residue" evidence="1">
    <location>
        <position position="1"/>
    </location>
</feature>
<reference evidence="1" key="1">
    <citation type="submission" date="2021-02" db="EMBL/GenBank/DDBJ databases">
        <authorList>
            <person name="Nowell W R."/>
        </authorList>
    </citation>
    <scope>NUCLEOTIDE SEQUENCE</scope>
</reference>
<dbReference type="EMBL" id="CAJOBI010095653">
    <property type="protein sequence ID" value="CAF4563489.1"/>
    <property type="molecule type" value="Genomic_DNA"/>
</dbReference>
<evidence type="ECO:0000313" key="1">
    <source>
        <dbReference type="EMBL" id="CAF4563489.1"/>
    </source>
</evidence>
<organism evidence="1 2">
    <name type="scientific">Rotaria magnacalcarata</name>
    <dbReference type="NCBI Taxonomy" id="392030"/>
    <lineage>
        <taxon>Eukaryota</taxon>
        <taxon>Metazoa</taxon>
        <taxon>Spiralia</taxon>
        <taxon>Gnathifera</taxon>
        <taxon>Rotifera</taxon>
        <taxon>Eurotatoria</taxon>
        <taxon>Bdelloidea</taxon>
        <taxon>Philodinida</taxon>
        <taxon>Philodinidae</taxon>
        <taxon>Rotaria</taxon>
    </lineage>
</organism>
<protein>
    <submittedName>
        <fullName evidence="1">Uncharacterized protein</fullName>
    </submittedName>
</protein>